<gene>
    <name evidence="2" type="ORF">BG55_17085</name>
</gene>
<reference evidence="2 3" key="1">
    <citation type="submission" date="2014-02" db="EMBL/GenBank/DDBJ databases">
        <title>Draft genome of Erwinia mallotivora strain BT-MARDI, a papaya dieback pathogen.</title>
        <authorList>
            <person name="Redzuan R."/>
            <person name="Abu Bakar N."/>
            <person name="Badrun R."/>
            <person name="Mohd Raih M.F."/>
            <person name="Rozano L."/>
            <person name="Mat Amin N."/>
        </authorList>
    </citation>
    <scope>NUCLEOTIDE SEQUENCE [LARGE SCALE GENOMIC DNA]</scope>
    <source>
        <strain evidence="2 3">BT-MARDI</strain>
    </source>
</reference>
<comment type="caution">
    <text evidence="2">The sequence shown here is derived from an EMBL/GenBank/DDBJ whole genome shotgun (WGS) entry which is preliminary data.</text>
</comment>
<sequence length="137" mass="16810">MSIEKIIIYFVIFLFIFLIFSNFYAVFLFKRNEKKYDLLLSEFKRNNLELDTLTHFSSFMGFFAIYQKIIYFVRLRKGVKMYRTKGVLVHKEAYHFMQARTSAEIKWILKLHKLYRIIFILTAFFFILLFALVHFFH</sequence>
<dbReference type="EMBL" id="JFHN01000060">
    <property type="protein sequence ID" value="EXU74452.1"/>
    <property type="molecule type" value="Genomic_DNA"/>
</dbReference>
<proteinExistence type="predicted"/>
<evidence type="ECO:0000256" key="1">
    <source>
        <dbReference type="SAM" id="Phobius"/>
    </source>
</evidence>
<evidence type="ECO:0008006" key="4">
    <source>
        <dbReference type="Google" id="ProtNLM"/>
    </source>
</evidence>
<organism evidence="2 3">
    <name type="scientific">Erwinia mallotivora</name>
    <dbReference type="NCBI Taxonomy" id="69222"/>
    <lineage>
        <taxon>Bacteria</taxon>
        <taxon>Pseudomonadati</taxon>
        <taxon>Pseudomonadota</taxon>
        <taxon>Gammaproteobacteria</taxon>
        <taxon>Enterobacterales</taxon>
        <taxon>Erwiniaceae</taxon>
        <taxon>Erwinia</taxon>
    </lineage>
</organism>
<dbReference type="Proteomes" id="UP000019918">
    <property type="component" value="Unassembled WGS sequence"/>
</dbReference>
<keyword evidence="3" id="KW-1185">Reference proteome</keyword>
<dbReference type="STRING" id="69222.BG55_17085"/>
<keyword evidence="1" id="KW-0812">Transmembrane</keyword>
<keyword evidence="1" id="KW-0472">Membrane</keyword>
<evidence type="ECO:0000313" key="3">
    <source>
        <dbReference type="Proteomes" id="UP000019918"/>
    </source>
</evidence>
<keyword evidence="1" id="KW-1133">Transmembrane helix</keyword>
<evidence type="ECO:0000313" key="2">
    <source>
        <dbReference type="EMBL" id="EXU74452.1"/>
    </source>
</evidence>
<dbReference type="AlphaFoldDB" id="A0A014PUB1"/>
<dbReference type="PATRIC" id="fig|69222.5.peg.3477"/>
<feature type="transmembrane region" description="Helical" evidence="1">
    <location>
        <begin position="7"/>
        <end position="29"/>
    </location>
</feature>
<feature type="transmembrane region" description="Helical" evidence="1">
    <location>
        <begin position="53"/>
        <end position="73"/>
    </location>
</feature>
<feature type="transmembrane region" description="Helical" evidence="1">
    <location>
        <begin position="114"/>
        <end position="136"/>
    </location>
</feature>
<protein>
    <recommendedName>
        <fullName evidence="4">Universal stress protein B</fullName>
    </recommendedName>
</protein>
<name>A0A014PUB1_9GAMM</name>
<accession>A0A014PUB1</accession>